<dbReference type="GO" id="GO:0004553">
    <property type="term" value="F:hydrolase activity, hydrolyzing O-glycosyl compounds"/>
    <property type="evidence" value="ECO:0007669"/>
    <property type="project" value="InterPro"/>
</dbReference>
<dbReference type="PROSITE" id="PS51762">
    <property type="entry name" value="GH16_2"/>
    <property type="match status" value="1"/>
</dbReference>
<comment type="caution">
    <text evidence="3">The sequence shown here is derived from an EMBL/GenBank/DDBJ whole genome shotgun (WGS) entry which is preliminary data.</text>
</comment>
<dbReference type="Pfam" id="PF00722">
    <property type="entry name" value="Glyco_hydro_16"/>
    <property type="match status" value="1"/>
</dbReference>
<feature type="domain" description="GH16" evidence="2">
    <location>
        <begin position="11"/>
        <end position="308"/>
    </location>
</feature>
<dbReference type="EMBL" id="CAJVCH010536798">
    <property type="protein sequence ID" value="CAG7825585.1"/>
    <property type="molecule type" value="Genomic_DNA"/>
</dbReference>
<protein>
    <recommendedName>
        <fullName evidence="2">GH16 domain-containing protein</fullName>
    </recommendedName>
</protein>
<reference evidence="3" key="1">
    <citation type="submission" date="2021-06" db="EMBL/GenBank/DDBJ databases">
        <authorList>
            <person name="Hodson N. C."/>
            <person name="Mongue J. A."/>
            <person name="Jaron S. K."/>
        </authorList>
    </citation>
    <scope>NUCLEOTIDE SEQUENCE</scope>
</reference>
<dbReference type="PANTHER" id="PTHR10963">
    <property type="entry name" value="GLYCOSYL HYDROLASE-RELATED"/>
    <property type="match status" value="1"/>
</dbReference>
<dbReference type="InterPro" id="IPR000757">
    <property type="entry name" value="Beta-glucanase-like"/>
</dbReference>
<dbReference type="OrthoDB" id="4781at2759"/>
<evidence type="ECO:0000256" key="1">
    <source>
        <dbReference type="ARBA" id="ARBA00006865"/>
    </source>
</evidence>
<sequence length="308" mass="35047">MYDNSRTNSYADKGHMYIKPTLSTDQYGEHGIFHGEITLDGTLPIDSCTNPKNLGCKRIGNYPKSIVNPTISAKIRTVHSFYFQYGRVHVRAKIPSGDWTWPSISLLPRFNKYGPWPASGEIRLMESRGNVILVDENGKDIGSNRITSALHFGPYFPYNGYENALIERVHRSGFDEKFHLYSVEWTPDNITFFLDDVPTKVITPPEGGFWELGGFDRSVPNPWENSDNQRMAPFDQKYFLALNVAVGGTGGHFPDTALNGPNKKRKPWVNANSQSSFLTFYNARREWYPTWADDKAALIIDYIEIYAI</sequence>
<proteinExistence type="inferred from homology"/>
<dbReference type="AlphaFoldDB" id="A0A8J2PXG6"/>
<comment type="similarity">
    <text evidence="1">Belongs to the glycosyl hydrolase 16 family.</text>
</comment>
<dbReference type="Proteomes" id="UP000708208">
    <property type="component" value="Unassembled WGS sequence"/>
</dbReference>
<accession>A0A8J2PXG6</accession>
<evidence type="ECO:0000313" key="3">
    <source>
        <dbReference type="EMBL" id="CAG7825585.1"/>
    </source>
</evidence>
<dbReference type="PANTHER" id="PTHR10963:SF55">
    <property type="entry name" value="GLYCOSIDE HYDROLASE FAMILY 16 PROTEIN"/>
    <property type="match status" value="1"/>
</dbReference>
<dbReference type="GO" id="GO:0005975">
    <property type="term" value="P:carbohydrate metabolic process"/>
    <property type="evidence" value="ECO:0007669"/>
    <property type="project" value="InterPro"/>
</dbReference>
<evidence type="ECO:0000313" key="4">
    <source>
        <dbReference type="Proteomes" id="UP000708208"/>
    </source>
</evidence>
<keyword evidence="4" id="KW-1185">Reference proteome</keyword>
<name>A0A8J2PXG6_9HEXA</name>
<dbReference type="InterPro" id="IPR050546">
    <property type="entry name" value="Glycosyl_Hydrlase_16"/>
</dbReference>
<gene>
    <name evidence="3" type="ORF">AFUS01_LOCUS35688</name>
</gene>
<evidence type="ECO:0000259" key="2">
    <source>
        <dbReference type="PROSITE" id="PS51762"/>
    </source>
</evidence>
<organism evidence="3 4">
    <name type="scientific">Allacma fusca</name>
    <dbReference type="NCBI Taxonomy" id="39272"/>
    <lineage>
        <taxon>Eukaryota</taxon>
        <taxon>Metazoa</taxon>
        <taxon>Ecdysozoa</taxon>
        <taxon>Arthropoda</taxon>
        <taxon>Hexapoda</taxon>
        <taxon>Collembola</taxon>
        <taxon>Symphypleona</taxon>
        <taxon>Sminthuridae</taxon>
        <taxon>Allacma</taxon>
    </lineage>
</organism>